<dbReference type="InterPro" id="IPR043380">
    <property type="entry name" value="Gcl-like"/>
</dbReference>
<name>A0AAN8J8F8_PATCE</name>
<evidence type="ECO:0000256" key="2">
    <source>
        <dbReference type="SAM" id="MobiDB-lite"/>
    </source>
</evidence>
<evidence type="ECO:0000256" key="1">
    <source>
        <dbReference type="ARBA" id="ARBA00022473"/>
    </source>
</evidence>
<dbReference type="SUPFAM" id="SSF54695">
    <property type="entry name" value="POZ domain"/>
    <property type="match status" value="1"/>
</dbReference>
<feature type="compositionally biased region" description="Acidic residues" evidence="2">
    <location>
        <begin position="13"/>
        <end position="22"/>
    </location>
</feature>
<dbReference type="GO" id="GO:0007281">
    <property type="term" value="P:germ cell development"/>
    <property type="evidence" value="ECO:0007669"/>
    <property type="project" value="InterPro"/>
</dbReference>
<dbReference type="PANTHER" id="PTHR23231">
    <property type="entry name" value="GERM CELL-LESS PROTEIN"/>
    <property type="match status" value="1"/>
</dbReference>
<dbReference type="CDD" id="cd18495">
    <property type="entry name" value="BACK_GCL"/>
    <property type="match status" value="1"/>
</dbReference>
<organism evidence="4 5">
    <name type="scientific">Patella caerulea</name>
    <name type="common">Rayed Mediterranean limpet</name>
    <dbReference type="NCBI Taxonomy" id="87958"/>
    <lineage>
        <taxon>Eukaryota</taxon>
        <taxon>Metazoa</taxon>
        <taxon>Spiralia</taxon>
        <taxon>Lophotrochozoa</taxon>
        <taxon>Mollusca</taxon>
        <taxon>Gastropoda</taxon>
        <taxon>Patellogastropoda</taxon>
        <taxon>Patelloidea</taxon>
        <taxon>Patellidae</taxon>
        <taxon>Patella</taxon>
    </lineage>
</organism>
<dbReference type="PANTHER" id="PTHR23231:SF17">
    <property type="entry name" value="BTB DOMAIN-CONTAINING PROTEIN"/>
    <property type="match status" value="1"/>
</dbReference>
<accession>A0AAN8J8F8</accession>
<proteinExistence type="predicted"/>
<keyword evidence="5" id="KW-1185">Reference proteome</keyword>
<dbReference type="InterPro" id="IPR011333">
    <property type="entry name" value="SKP1/BTB/POZ_sf"/>
</dbReference>
<evidence type="ECO:0000259" key="3">
    <source>
        <dbReference type="PROSITE" id="PS50097"/>
    </source>
</evidence>
<dbReference type="AlphaFoldDB" id="A0AAN8J8F8"/>
<dbReference type="CDD" id="cd18305">
    <property type="entry name" value="BTB_POZ_GCL"/>
    <property type="match status" value="1"/>
</dbReference>
<dbReference type="InterPro" id="IPR000210">
    <property type="entry name" value="BTB/POZ_dom"/>
</dbReference>
<dbReference type="PROSITE" id="PS50097">
    <property type="entry name" value="BTB"/>
    <property type="match status" value="1"/>
</dbReference>
<feature type="region of interest" description="Disordered" evidence="2">
    <location>
        <begin position="1"/>
        <end position="22"/>
    </location>
</feature>
<dbReference type="EMBL" id="JAZGQO010000014">
    <property type="protein sequence ID" value="KAK6171111.1"/>
    <property type="molecule type" value="Genomic_DNA"/>
</dbReference>
<reference evidence="4 5" key="1">
    <citation type="submission" date="2024-01" db="EMBL/GenBank/DDBJ databases">
        <title>The genome of the rayed Mediterranean limpet Patella caerulea (Linnaeus, 1758).</title>
        <authorList>
            <person name="Anh-Thu Weber A."/>
            <person name="Halstead-Nussloch G."/>
        </authorList>
    </citation>
    <scope>NUCLEOTIDE SEQUENCE [LARGE SCALE GENOMIC DNA]</scope>
    <source>
        <strain evidence="4">AATW-2023a</strain>
        <tissue evidence="4">Whole specimen</tissue>
    </source>
</reference>
<dbReference type="Pfam" id="PF00651">
    <property type="entry name" value="BTB"/>
    <property type="match status" value="1"/>
</dbReference>
<protein>
    <recommendedName>
        <fullName evidence="3">BTB domain-containing protein</fullName>
    </recommendedName>
</protein>
<comment type="caution">
    <text evidence="4">The sequence shown here is derived from an EMBL/GenBank/DDBJ whole genome shotgun (WGS) entry which is preliminary data.</text>
</comment>
<dbReference type="Gene3D" id="3.30.710.10">
    <property type="entry name" value="Potassium Channel Kv1.1, Chain A"/>
    <property type="match status" value="1"/>
</dbReference>
<gene>
    <name evidence="4" type="ORF">SNE40_019368</name>
</gene>
<dbReference type="SMART" id="SM00225">
    <property type="entry name" value="BTB"/>
    <property type="match status" value="1"/>
</dbReference>
<keyword evidence="1" id="KW-0217">Developmental protein</keyword>
<evidence type="ECO:0000313" key="5">
    <source>
        <dbReference type="Proteomes" id="UP001347796"/>
    </source>
</evidence>
<sequence length="505" mass="58499">MGNHGTKRKREEEDSIECDDTNSVDLHTPKRKRIKSTSKYIYQTLFLDGENSDVTILALNKEWKLHRHYLCQCGYFNSMFNGNWLESTQPTVEVDILDENIDETSLKIAFGSLYKDDVIFKPVELVKVLAAATFLQLEGLIQHCIEMMTDTMSGEIVVEYYNACQRYGLVKNKQLALNWLLHNIMSPPNFFVLKKISCELMIELITSPDLWVLQVEMDVYSLLRKWIFLRKKPSWTGRCKELLVDVDNFYKNSFKEKKLCYLELPEAKDCLPVFQKVRWQHVINDASSLKALKCEKVVPEDWLNPLYKHQWFYRLQTEQNIDKGPSDNLEEDIFLKESTRYGRMLLRPGEFCWRFIGFNYGFDLLLSYINGMVLVKRNCGNNCSGSIGLQDTRQIMLRLTAASLDNKGCILTEKTTGIQCLKLTRDEECVMLRVQPETVFPLYVTLNVLVYTPLPDYPCPQLDIKTPSTIDYTDVAVQTIGQTETIVIRETNDTETDISGESETE</sequence>
<feature type="domain" description="BTB" evidence="3">
    <location>
        <begin position="52"/>
        <end position="122"/>
    </location>
</feature>
<dbReference type="Proteomes" id="UP001347796">
    <property type="component" value="Unassembled WGS sequence"/>
</dbReference>
<evidence type="ECO:0000313" key="4">
    <source>
        <dbReference type="EMBL" id="KAK6171111.1"/>
    </source>
</evidence>